<dbReference type="SUPFAM" id="SSF57586">
    <property type="entry name" value="TNF receptor-like"/>
    <property type="match status" value="2"/>
</dbReference>
<keyword evidence="2" id="KW-0472">Membrane</keyword>
<reference evidence="4 5" key="1">
    <citation type="journal article" date="2018" name="Nat. Ecol. Evol.">
        <title>Shark genomes provide insights into elasmobranch evolution and the origin of vertebrates.</title>
        <authorList>
            <person name="Hara Y"/>
            <person name="Yamaguchi K"/>
            <person name="Onimaru K"/>
            <person name="Kadota M"/>
            <person name="Koyanagi M"/>
            <person name="Keeley SD"/>
            <person name="Tatsumi K"/>
            <person name="Tanaka K"/>
            <person name="Motone F"/>
            <person name="Kageyama Y"/>
            <person name="Nozu R"/>
            <person name="Adachi N"/>
            <person name="Nishimura O"/>
            <person name="Nakagawa R"/>
            <person name="Tanegashima C"/>
            <person name="Kiyatake I"/>
            <person name="Matsumoto R"/>
            <person name="Murakumo K"/>
            <person name="Nishida K"/>
            <person name="Terakita A"/>
            <person name="Kuratani S"/>
            <person name="Sato K"/>
            <person name="Hyodo S Kuraku.S."/>
        </authorList>
    </citation>
    <scope>NUCLEOTIDE SEQUENCE [LARGE SCALE GENOMIC DNA]</scope>
</reference>
<feature type="domain" description="TNFR-Cys" evidence="3">
    <location>
        <begin position="177"/>
        <end position="217"/>
    </location>
</feature>
<feature type="region of interest" description="Disordered" evidence="1">
    <location>
        <begin position="526"/>
        <end position="567"/>
    </location>
</feature>
<name>A0A401PL88_SCYTO</name>
<sequence length="656" mass="71411">LPVKHREAEGGRFPAPVHSSPSMEAGVTSLYILQKWTGILVCVTALAAQANPQRLNSSCAEHYDKGRNCCNECQAGFYVSAPCTAERPVDCKSCGEGEYLEHSNSQTECLKQIECDEMKGFEILHKGDVVTAAQCVCRANYHCSQDCEYCLRDNPCPPGFEVKEEANRISDTKCGPCPPMHFSNETSLTVKCKLRTNCTALRMRQKVRGNATSDTMCASVGVSTAPVSDGSILAITVGLVCGCGIIILLFWALISHRKTSTTLTDCVQQRIADAWCSIRGQKRSEGNPPSDQAIGKLPSDNHDRDPESELFIPPTYPVKVADRTSGSIFYSFAEPPDCSSALNPLCGDVPLGQATYSPRTPREHLESKYSMGNGGEVSSLRRWEDLRTVNSTNPLLPAGCKVEESIHGNPSAQESRNNVQTQRSYRTPTAGSTTPLPHRQSNEGHAANCDGHTSHQSNYSHRSESIDGHRSNNTNSDHSNPGDENSHKLGNSTPSGFATYNTSGQSVLSVGGSVVFNVIVKVNHTTEQDSRGDGNDRNAVPGRKGTPRENDRFSTREEKPDAGCDFEMDAGLPVQEQHSEETGCLPVQEEHQEGSPGHQAGLSIQQQNCRENWGGSLGSSSKTVRQESQEPPKERTSLPTQEDGKSEHVPNREENY</sequence>
<dbReference type="PANTHER" id="PTHR46875">
    <property type="entry name" value="TUMOR NECROSIS FACTOR RECEPTOR SUPERFAMILY MEMBER 5"/>
    <property type="match status" value="1"/>
</dbReference>
<keyword evidence="2" id="KW-0812">Transmembrane</keyword>
<dbReference type="Proteomes" id="UP000288216">
    <property type="component" value="Unassembled WGS sequence"/>
</dbReference>
<proteinExistence type="predicted"/>
<feature type="transmembrane region" description="Helical" evidence="2">
    <location>
        <begin position="232"/>
        <end position="254"/>
    </location>
</feature>
<dbReference type="PANTHER" id="PTHR46875:SF1">
    <property type="entry name" value="TUMOR NECROSIS FACTOR RECEPTOR SUPERFAMILY MEMBER 5"/>
    <property type="match status" value="1"/>
</dbReference>
<dbReference type="GO" id="GO:0035631">
    <property type="term" value="C:CD40 receptor complex"/>
    <property type="evidence" value="ECO:0007669"/>
    <property type="project" value="TreeGrafter"/>
</dbReference>
<dbReference type="EMBL" id="BFAA01000781">
    <property type="protein sequence ID" value="GCB73902.1"/>
    <property type="molecule type" value="Genomic_DNA"/>
</dbReference>
<evidence type="ECO:0000259" key="3">
    <source>
        <dbReference type="SMART" id="SM00208"/>
    </source>
</evidence>
<evidence type="ECO:0000313" key="5">
    <source>
        <dbReference type="Proteomes" id="UP000288216"/>
    </source>
</evidence>
<feature type="region of interest" description="Disordered" evidence="1">
    <location>
        <begin position="588"/>
        <end position="656"/>
    </location>
</feature>
<feature type="region of interest" description="Disordered" evidence="1">
    <location>
        <begin position="391"/>
        <end position="497"/>
    </location>
</feature>
<feature type="compositionally biased region" description="Polar residues" evidence="1">
    <location>
        <begin position="408"/>
        <end position="435"/>
    </location>
</feature>
<evidence type="ECO:0000313" key="4">
    <source>
        <dbReference type="EMBL" id="GCB73902.1"/>
    </source>
</evidence>
<feature type="compositionally biased region" description="Basic and acidic residues" evidence="1">
    <location>
        <begin position="624"/>
        <end position="656"/>
    </location>
</feature>
<dbReference type="GO" id="GO:0002768">
    <property type="term" value="P:immune response-regulating cell surface receptor signaling pathway"/>
    <property type="evidence" value="ECO:0007669"/>
    <property type="project" value="TreeGrafter"/>
</dbReference>
<feature type="domain" description="TNFR-Cys" evidence="3">
    <location>
        <begin position="137"/>
        <end position="174"/>
    </location>
</feature>
<feature type="compositionally biased region" description="Basic and acidic residues" evidence="1">
    <location>
        <begin position="546"/>
        <end position="562"/>
    </location>
</feature>
<feature type="domain" description="TNFR-Cys" evidence="3">
    <location>
        <begin position="59"/>
        <end position="91"/>
    </location>
</feature>
<dbReference type="SMART" id="SM00208">
    <property type="entry name" value="TNFR"/>
    <property type="match status" value="4"/>
</dbReference>
<feature type="compositionally biased region" description="Polar residues" evidence="1">
    <location>
        <begin position="488"/>
        <end position="497"/>
    </location>
</feature>
<evidence type="ECO:0000256" key="2">
    <source>
        <dbReference type="SAM" id="Phobius"/>
    </source>
</evidence>
<feature type="compositionally biased region" description="Basic and acidic residues" evidence="1">
    <location>
        <begin position="461"/>
        <end position="470"/>
    </location>
</feature>
<feature type="domain" description="TNFR-Cys" evidence="3">
    <location>
        <begin position="94"/>
        <end position="135"/>
    </location>
</feature>
<dbReference type="AlphaFoldDB" id="A0A401PL88"/>
<keyword evidence="5" id="KW-1185">Reference proteome</keyword>
<organism evidence="4 5">
    <name type="scientific">Scyliorhinus torazame</name>
    <name type="common">Cloudy catshark</name>
    <name type="synonym">Catulus torazame</name>
    <dbReference type="NCBI Taxonomy" id="75743"/>
    <lineage>
        <taxon>Eukaryota</taxon>
        <taxon>Metazoa</taxon>
        <taxon>Chordata</taxon>
        <taxon>Craniata</taxon>
        <taxon>Vertebrata</taxon>
        <taxon>Chondrichthyes</taxon>
        <taxon>Elasmobranchii</taxon>
        <taxon>Galeomorphii</taxon>
        <taxon>Galeoidea</taxon>
        <taxon>Carcharhiniformes</taxon>
        <taxon>Scyliorhinidae</taxon>
        <taxon>Scyliorhinus</taxon>
    </lineage>
</organism>
<dbReference type="InterPro" id="IPR052135">
    <property type="entry name" value="TNFRSF5"/>
</dbReference>
<dbReference type="OMA" id="CEYCLRD"/>
<dbReference type="STRING" id="75743.A0A401PL88"/>
<feature type="compositionally biased region" description="Basic and acidic residues" evidence="1">
    <location>
        <begin position="526"/>
        <end position="536"/>
    </location>
</feature>
<gene>
    <name evidence="4" type="ORF">scyTo_0002984</name>
</gene>
<keyword evidence="2" id="KW-1133">Transmembrane helix</keyword>
<dbReference type="GO" id="GO:0009897">
    <property type="term" value="C:external side of plasma membrane"/>
    <property type="evidence" value="ECO:0007669"/>
    <property type="project" value="TreeGrafter"/>
</dbReference>
<feature type="non-terminal residue" evidence="4">
    <location>
        <position position="1"/>
    </location>
</feature>
<dbReference type="InterPro" id="IPR001368">
    <property type="entry name" value="TNFR/NGFR_Cys_rich_reg"/>
</dbReference>
<dbReference type="OrthoDB" id="9932129at2759"/>
<feature type="region of interest" description="Disordered" evidence="1">
    <location>
        <begin position="357"/>
        <end position="376"/>
    </location>
</feature>
<accession>A0A401PL88</accession>
<evidence type="ECO:0000256" key="1">
    <source>
        <dbReference type="SAM" id="MobiDB-lite"/>
    </source>
</evidence>
<protein>
    <recommendedName>
        <fullName evidence="3">TNFR-Cys domain-containing protein</fullName>
    </recommendedName>
</protein>
<dbReference type="Gene3D" id="2.10.50.10">
    <property type="entry name" value="Tumor Necrosis Factor Receptor, subunit A, domain 2"/>
    <property type="match status" value="2"/>
</dbReference>
<feature type="region of interest" description="Disordered" evidence="1">
    <location>
        <begin position="281"/>
        <end position="310"/>
    </location>
</feature>
<comment type="caution">
    <text evidence="4">The sequence shown here is derived from an EMBL/GenBank/DDBJ whole genome shotgun (WGS) entry which is preliminary data.</text>
</comment>